<proteinExistence type="predicted"/>
<gene>
    <name evidence="1" type="ORF">CFBP7900_06810</name>
</gene>
<dbReference type="AlphaFoldDB" id="A0A6V7C6Q0"/>
<accession>A0A6V7C6Q0</accession>
<protein>
    <submittedName>
        <fullName evidence="1">Uncharacterized protein</fullName>
    </submittedName>
</protein>
<dbReference type="EMBL" id="CAJDKC010000003">
    <property type="protein sequence ID" value="CAD0309171.1"/>
    <property type="molecule type" value="Genomic_DNA"/>
</dbReference>
<dbReference type="EMBL" id="CAJDKC010000003">
    <property type="protein sequence ID" value="CAD0309180.1"/>
    <property type="molecule type" value="Genomic_DNA"/>
</dbReference>
<evidence type="ECO:0000313" key="2">
    <source>
        <dbReference type="Proteomes" id="UP000587508"/>
    </source>
</evidence>
<organism evidence="1 2">
    <name type="scientific">Xanthomonas hortorum pv. carotae</name>
    <dbReference type="NCBI Taxonomy" id="487904"/>
    <lineage>
        <taxon>Bacteria</taxon>
        <taxon>Pseudomonadati</taxon>
        <taxon>Pseudomonadota</taxon>
        <taxon>Gammaproteobacteria</taxon>
        <taxon>Lysobacterales</taxon>
        <taxon>Lysobacteraceae</taxon>
        <taxon>Xanthomonas</taxon>
    </lineage>
</organism>
<evidence type="ECO:0000313" key="1">
    <source>
        <dbReference type="EMBL" id="CAD0309180.1"/>
    </source>
</evidence>
<dbReference type="Proteomes" id="UP000587508">
    <property type="component" value="Unassembled WGS sequence"/>
</dbReference>
<sequence length="32" mass="3468">MAVTLLGSKRADTLDWSLPAHRRGTLRGMDAA</sequence>
<comment type="caution">
    <text evidence="1">The sequence shown here is derived from an EMBL/GenBank/DDBJ whole genome shotgun (WGS) entry which is preliminary data.</text>
</comment>
<name>A0A6V7C6Q0_9XANT</name>
<reference evidence="1 2" key="1">
    <citation type="submission" date="2020-07" db="EMBL/GenBank/DDBJ databases">
        <authorList>
            <person name="Pothier F. J."/>
        </authorList>
    </citation>
    <scope>NUCLEOTIDE SEQUENCE [LARGE SCALE GENOMIC DNA]</scope>
    <source>
        <strain evidence="1 2">CFBP 7900</strain>
    </source>
</reference>